<dbReference type="AlphaFoldDB" id="A0AAU7X937"/>
<gene>
    <name evidence="2" type="ORF">ABS361_21590</name>
</gene>
<dbReference type="Pfam" id="PF05016">
    <property type="entry name" value="ParE_toxin"/>
    <property type="match status" value="1"/>
</dbReference>
<organism evidence="2">
    <name type="scientific">Methyloraptor flagellatus</name>
    <dbReference type="NCBI Taxonomy" id="3162530"/>
    <lineage>
        <taxon>Bacteria</taxon>
        <taxon>Pseudomonadati</taxon>
        <taxon>Pseudomonadota</taxon>
        <taxon>Alphaproteobacteria</taxon>
        <taxon>Hyphomicrobiales</taxon>
        <taxon>Ancalomicrobiaceae</taxon>
        <taxon>Methyloraptor</taxon>
    </lineage>
</organism>
<dbReference type="InterPro" id="IPR007712">
    <property type="entry name" value="RelE/ParE_toxin"/>
</dbReference>
<dbReference type="EMBL" id="CP158568">
    <property type="protein sequence ID" value="XBY44565.1"/>
    <property type="molecule type" value="Genomic_DNA"/>
</dbReference>
<dbReference type="RefSeq" id="WP_407049657.1">
    <property type="nucleotide sequence ID" value="NZ_CP158568.1"/>
</dbReference>
<evidence type="ECO:0000313" key="2">
    <source>
        <dbReference type="EMBL" id="XBY44565.1"/>
    </source>
</evidence>
<sequence>MPAVVWSAKARNDIAEIWLWIAEHSGAATADTIGARIERRAAALASHPHMGRLRPEIAEGARSLVCERWLELYIAEADLVKIARVLDGARDLHNLD</sequence>
<reference evidence="2" key="1">
    <citation type="submission" date="2024-06" db="EMBL/GenBank/DDBJ databases">
        <title>Methylostella associata gen. nov., sp. nov., a novel Ancalomicrobiaceae-affiliated facultatively methylotrophic bacteria that feed on methanotrophs of the genus Methylococcus.</title>
        <authorList>
            <person name="Saltykova V."/>
            <person name="Danilova O.V."/>
            <person name="Oshkin I.Y."/>
            <person name="Belova S.E."/>
            <person name="Pimenov N.V."/>
            <person name="Dedysh S.N."/>
        </authorList>
    </citation>
    <scope>NUCLEOTIDE SEQUENCE</scope>
    <source>
        <strain evidence="2">S20</strain>
    </source>
</reference>
<accession>A0AAU7X937</accession>
<evidence type="ECO:0000256" key="1">
    <source>
        <dbReference type="ARBA" id="ARBA00022649"/>
    </source>
</evidence>
<name>A0AAU7X937_9HYPH</name>
<dbReference type="KEGG" id="mflg:ABS361_21590"/>
<dbReference type="InterPro" id="IPR035093">
    <property type="entry name" value="RelE/ParE_toxin_dom_sf"/>
</dbReference>
<proteinExistence type="predicted"/>
<dbReference type="Gene3D" id="3.30.2310.20">
    <property type="entry name" value="RelE-like"/>
    <property type="match status" value="1"/>
</dbReference>
<keyword evidence="1" id="KW-1277">Toxin-antitoxin system</keyword>
<protein>
    <submittedName>
        <fullName evidence="2">Type II toxin-antitoxin system RelE/ParE family toxin</fullName>
    </submittedName>
</protein>